<proteinExistence type="predicted"/>
<reference evidence="1" key="2">
    <citation type="submission" date="2020-09" db="EMBL/GenBank/DDBJ databases">
        <authorList>
            <person name="Sun Q."/>
            <person name="Zhou Y."/>
        </authorList>
    </citation>
    <scope>NUCLEOTIDE SEQUENCE</scope>
    <source>
        <strain evidence="1">CGMCC 1.15367</strain>
    </source>
</reference>
<organism evidence="1 2">
    <name type="scientific">Aureimonas endophytica</name>
    <dbReference type="NCBI Taxonomy" id="2027858"/>
    <lineage>
        <taxon>Bacteria</taxon>
        <taxon>Pseudomonadati</taxon>
        <taxon>Pseudomonadota</taxon>
        <taxon>Alphaproteobacteria</taxon>
        <taxon>Hyphomicrobiales</taxon>
        <taxon>Aurantimonadaceae</taxon>
        <taxon>Aureimonas</taxon>
    </lineage>
</organism>
<comment type="caution">
    <text evidence="1">The sequence shown here is derived from an EMBL/GenBank/DDBJ whole genome shotgun (WGS) entry which is preliminary data.</text>
</comment>
<evidence type="ECO:0000313" key="2">
    <source>
        <dbReference type="Proteomes" id="UP000644699"/>
    </source>
</evidence>
<sequence length="89" mass="9707">MAVAHLRRSGGSRIMTMPASVVEKAERSGFLLDAALDVEFDEAAKTIVIVSRKPRYRLEDLLAQCDPEAPVGAEDQAWYDDGPMGAEDV</sequence>
<dbReference type="Gene3D" id="2.10.260.10">
    <property type="match status" value="1"/>
</dbReference>
<evidence type="ECO:0000313" key="1">
    <source>
        <dbReference type="EMBL" id="GGE11550.1"/>
    </source>
</evidence>
<protein>
    <submittedName>
        <fullName evidence="1">Antitoxin</fullName>
    </submittedName>
</protein>
<dbReference type="AlphaFoldDB" id="A0A916ZT82"/>
<gene>
    <name evidence="1" type="ORF">GCM10011390_33350</name>
</gene>
<name>A0A916ZT82_9HYPH</name>
<reference evidence="1" key="1">
    <citation type="journal article" date="2014" name="Int. J. Syst. Evol. Microbiol.">
        <title>Complete genome sequence of Corynebacterium casei LMG S-19264T (=DSM 44701T), isolated from a smear-ripened cheese.</title>
        <authorList>
            <consortium name="US DOE Joint Genome Institute (JGI-PGF)"/>
            <person name="Walter F."/>
            <person name="Albersmeier A."/>
            <person name="Kalinowski J."/>
            <person name="Ruckert C."/>
        </authorList>
    </citation>
    <scope>NUCLEOTIDE SEQUENCE</scope>
    <source>
        <strain evidence="1">CGMCC 1.15367</strain>
    </source>
</reference>
<dbReference type="EMBL" id="BMIQ01000005">
    <property type="protein sequence ID" value="GGE11550.1"/>
    <property type="molecule type" value="Genomic_DNA"/>
</dbReference>
<dbReference type="Proteomes" id="UP000644699">
    <property type="component" value="Unassembled WGS sequence"/>
</dbReference>
<keyword evidence="2" id="KW-1185">Reference proteome</keyword>
<accession>A0A916ZT82</accession>